<feature type="transmembrane region" description="Helical" evidence="8">
    <location>
        <begin position="12"/>
        <end position="30"/>
    </location>
</feature>
<keyword evidence="5 8" id="KW-0812">Transmembrane</keyword>
<dbReference type="InterPro" id="IPR004776">
    <property type="entry name" value="Mem_transp_PIN-like"/>
</dbReference>
<keyword evidence="6 8" id="KW-1133">Transmembrane helix</keyword>
<dbReference type="GO" id="GO:0055085">
    <property type="term" value="P:transmembrane transport"/>
    <property type="evidence" value="ECO:0007669"/>
    <property type="project" value="InterPro"/>
</dbReference>
<feature type="transmembrane region" description="Helical" evidence="8">
    <location>
        <begin position="107"/>
        <end position="126"/>
    </location>
</feature>
<feature type="transmembrane region" description="Helical" evidence="8">
    <location>
        <begin position="174"/>
        <end position="192"/>
    </location>
</feature>
<evidence type="ECO:0000256" key="1">
    <source>
        <dbReference type="ARBA" id="ARBA00004651"/>
    </source>
</evidence>
<accession>A0A839SV61</accession>
<comment type="caution">
    <text evidence="9">The sequence shown here is derived from an EMBL/GenBank/DDBJ whole genome shotgun (WGS) entry which is preliminary data.</text>
</comment>
<protein>
    <recommendedName>
        <fullName evidence="11">AEC family transporter</fullName>
    </recommendedName>
</protein>
<feature type="transmembrane region" description="Helical" evidence="8">
    <location>
        <begin position="235"/>
        <end position="258"/>
    </location>
</feature>
<evidence type="ECO:0000256" key="3">
    <source>
        <dbReference type="ARBA" id="ARBA00022448"/>
    </source>
</evidence>
<comment type="similarity">
    <text evidence="2">Belongs to the auxin efflux carrier (TC 2.A.69) family.</text>
</comment>
<evidence type="ECO:0000256" key="7">
    <source>
        <dbReference type="ARBA" id="ARBA00023136"/>
    </source>
</evidence>
<keyword evidence="4" id="KW-1003">Cell membrane</keyword>
<dbReference type="Proteomes" id="UP000581135">
    <property type="component" value="Unassembled WGS sequence"/>
</dbReference>
<dbReference type="PANTHER" id="PTHR36838">
    <property type="entry name" value="AUXIN EFFLUX CARRIER FAMILY PROTEIN"/>
    <property type="match status" value="1"/>
</dbReference>
<dbReference type="Gene3D" id="1.20.1530.20">
    <property type="match status" value="1"/>
</dbReference>
<dbReference type="GO" id="GO:0005886">
    <property type="term" value="C:plasma membrane"/>
    <property type="evidence" value="ECO:0007669"/>
    <property type="project" value="UniProtKB-SubCell"/>
</dbReference>
<evidence type="ECO:0000256" key="4">
    <source>
        <dbReference type="ARBA" id="ARBA00022475"/>
    </source>
</evidence>
<evidence type="ECO:0000256" key="6">
    <source>
        <dbReference type="ARBA" id="ARBA00022989"/>
    </source>
</evidence>
<evidence type="ECO:0008006" key="11">
    <source>
        <dbReference type="Google" id="ProtNLM"/>
    </source>
</evidence>
<feature type="transmembrane region" description="Helical" evidence="8">
    <location>
        <begin position="198"/>
        <end position="223"/>
    </location>
</feature>
<evidence type="ECO:0000256" key="5">
    <source>
        <dbReference type="ARBA" id="ARBA00022692"/>
    </source>
</evidence>
<reference evidence="9 10" key="1">
    <citation type="submission" date="2020-08" db="EMBL/GenBank/DDBJ databases">
        <title>Genomic Encyclopedia of Type Strains, Phase III (KMG-III): the genomes of soil and plant-associated and newly described type strains.</title>
        <authorList>
            <person name="Whitman W."/>
        </authorList>
    </citation>
    <scope>NUCLEOTIDE SEQUENCE [LARGE SCALE GENOMIC DNA]</scope>
    <source>
        <strain evidence="9 10">CECT 8803</strain>
    </source>
</reference>
<name>A0A839SV61_9PROT</name>
<dbReference type="PANTHER" id="PTHR36838:SF3">
    <property type="entry name" value="TRANSPORTER AUXIN EFFLUX CARRIER EC FAMILY"/>
    <property type="match status" value="1"/>
</dbReference>
<evidence type="ECO:0000256" key="8">
    <source>
        <dbReference type="SAM" id="Phobius"/>
    </source>
</evidence>
<evidence type="ECO:0000256" key="2">
    <source>
        <dbReference type="ARBA" id="ARBA00010145"/>
    </source>
</evidence>
<feature type="transmembrane region" description="Helical" evidence="8">
    <location>
        <begin position="132"/>
        <end position="153"/>
    </location>
</feature>
<keyword evidence="7 8" id="KW-0472">Membrane</keyword>
<comment type="subcellular location">
    <subcellularLocation>
        <location evidence="1">Cell membrane</location>
        <topology evidence="1">Multi-pass membrane protein</topology>
    </subcellularLocation>
</comment>
<sequence>MSSHSRPMSAVIEVVLPVFGIILAGFLCGWRRLLGEDSSRALNGFVFYVALPALFFLAMARLELDDPSLVPFTLTLTGAMVIPFAFIVVLARQFLGYRLGEVSMHGLSGVFANTGYMGIPLLLTAYGEPGVLPGVVATVFNGAVVIGLGTAVMEIHRSEKSGFLPLFKTAGGGLARNPLVLSAVAGLVVGQLKIPLPAALVTFCEILGGAVGPCALFAMGLFLVGRSVTRGALEVAWLTIVKLLISPLIAWVLAFHVFDMDPLWAASSVILSALPLGALVFILAQQYEIYVQRATAVILVSTLCSVVTLSIVMNYLGVD</sequence>
<keyword evidence="10" id="KW-1185">Reference proteome</keyword>
<proteinExistence type="inferred from homology"/>
<feature type="transmembrane region" description="Helical" evidence="8">
    <location>
        <begin position="264"/>
        <end position="284"/>
    </location>
</feature>
<feature type="transmembrane region" description="Helical" evidence="8">
    <location>
        <begin position="296"/>
        <end position="316"/>
    </location>
</feature>
<organism evidence="9 10">
    <name type="scientific">Limibacillus halophilus</name>
    <dbReference type="NCBI Taxonomy" id="1579333"/>
    <lineage>
        <taxon>Bacteria</taxon>
        <taxon>Pseudomonadati</taxon>
        <taxon>Pseudomonadota</taxon>
        <taxon>Alphaproteobacteria</taxon>
        <taxon>Rhodospirillales</taxon>
        <taxon>Rhodovibrionaceae</taxon>
        <taxon>Limibacillus</taxon>
    </lineage>
</organism>
<evidence type="ECO:0000313" key="10">
    <source>
        <dbReference type="Proteomes" id="UP000581135"/>
    </source>
</evidence>
<dbReference type="Pfam" id="PF03547">
    <property type="entry name" value="Mem_trans"/>
    <property type="match status" value="1"/>
</dbReference>
<keyword evidence="3" id="KW-0813">Transport</keyword>
<dbReference type="InterPro" id="IPR038770">
    <property type="entry name" value="Na+/solute_symporter_sf"/>
</dbReference>
<dbReference type="EMBL" id="JACHXA010000002">
    <property type="protein sequence ID" value="MBB3064833.1"/>
    <property type="molecule type" value="Genomic_DNA"/>
</dbReference>
<feature type="transmembrane region" description="Helical" evidence="8">
    <location>
        <begin position="42"/>
        <end position="60"/>
    </location>
</feature>
<gene>
    <name evidence="9" type="ORF">FHR98_001105</name>
</gene>
<evidence type="ECO:0000313" key="9">
    <source>
        <dbReference type="EMBL" id="MBB3064833.1"/>
    </source>
</evidence>
<feature type="transmembrane region" description="Helical" evidence="8">
    <location>
        <begin position="72"/>
        <end position="95"/>
    </location>
</feature>
<dbReference type="AlphaFoldDB" id="A0A839SV61"/>